<feature type="compositionally biased region" description="Polar residues" evidence="1">
    <location>
        <begin position="34"/>
        <end position="51"/>
    </location>
</feature>
<proteinExistence type="predicted"/>
<evidence type="ECO:0000256" key="2">
    <source>
        <dbReference type="SAM" id="SignalP"/>
    </source>
</evidence>
<feature type="region of interest" description="Disordered" evidence="1">
    <location>
        <begin position="29"/>
        <end position="51"/>
    </location>
</feature>
<evidence type="ECO:0000313" key="5">
    <source>
        <dbReference type="Proteomes" id="UP000270185"/>
    </source>
</evidence>
<evidence type="ECO:0000313" key="4">
    <source>
        <dbReference type="EMBL" id="AZI33859.1"/>
    </source>
</evidence>
<dbReference type="InterPro" id="IPR021782">
    <property type="entry name" value="DUF3347"/>
</dbReference>
<feature type="signal peptide" evidence="2">
    <location>
        <begin position="1"/>
        <end position="22"/>
    </location>
</feature>
<feature type="domain" description="DUF3347" evidence="3">
    <location>
        <begin position="57"/>
        <end position="146"/>
    </location>
</feature>
<sequence length="190" mass="21048">MTNLKITATVATVFILSFTAFSCNENKSSKETTMDNTMMKSSTAKTNGTQSESAKEVLADYMTIKEALVATNKEDAAKAGSAMETALNNFDMSTYTEQQQKTLQDIIVDAKEHAEHISMSEIDHQREHFKALSKDVIDMIAITGADAKVYQMSCPMYDGGSNWLSSSKEVRSPYYGDKMIDCGKMEKELN</sequence>
<protein>
    <submittedName>
        <fullName evidence="4">DUF3347 domain-containing protein</fullName>
    </submittedName>
</protein>
<organism evidence="4 5">
    <name type="scientific">Kaistella carnis</name>
    <dbReference type="NCBI Taxonomy" id="1241979"/>
    <lineage>
        <taxon>Bacteria</taxon>
        <taxon>Pseudomonadati</taxon>
        <taxon>Bacteroidota</taxon>
        <taxon>Flavobacteriia</taxon>
        <taxon>Flavobacteriales</taxon>
        <taxon>Weeksellaceae</taxon>
        <taxon>Chryseobacterium group</taxon>
        <taxon>Kaistella</taxon>
    </lineage>
</organism>
<keyword evidence="2" id="KW-0732">Signal</keyword>
<evidence type="ECO:0000256" key="1">
    <source>
        <dbReference type="SAM" id="MobiDB-lite"/>
    </source>
</evidence>
<name>A0A3G8XL53_9FLAO</name>
<gene>
    <name evidence="4" type="ORF">EIB73_11990</name>
</gene>
<dbReference type="RefSeq" id="WP_125025498.1">
    <property type="nucleotide sequence ID" value="NZ_CP034159.1"/>
</dbReference>
<dbReference type="OrthoDB" id="5513217at2"/>
<dbReference type="PROSITE" id="PS51257">
    <property type="entry name" value="PROKAR_LIPOPROTEIN"/>
    <property type="match status" value="1"/>
</dbReference>
<feature type="chain" id="PRO_5018286660" evidence="2">
    <location>
        <begin position="23"/>
        <end position="190"/>
    </location>
</feature>
<dbReference type="AlphaFoldDB" id="A0A3G8XL53"/>
<evidence type="ECO:0000259" key="3">
    <source>
        <dbReference type="Pfam" id="PF11827"/>
    </source>
</evidence>
<keyword evidence="5" id="KW-1185">Reference proteome</keyword>
<dbReference type="Proteomes" id="UP000270185">
    <property type="component" value="Chromosome"/>
</dbReference>
<accession>A0A3G8XL53</accession>
<dbReference type="KEGG" id="ccas:EIB73_11990"/>
<reference evidence="5" key="1">
    <citation type="submission" date="2018-11" db="EMBL/GenBank/DDBJ databases">
        <title>Proposal to divide the Flavobacteriaceae and reorganize its genera based on Amino Acid Identity values calculated from whole genome sequences.</title>
        <authorList>
            <person name="Nicholson A.C."/>
            <person name="Gulvik C.A."/>
            <person name="Whitney A.M."/>
            <person name="Humrighouse B.W."/>
            <person name="Bell M."/>
            <person name="Holmes B."/>
            <person name="Steigerwalt A.G."/>
            <person name="Villarma A."/>
            <person name="Sheth M."/>
            <person name="Batra D."/>
            <person name="Pryor J."/>
            <person name="Bernardet J.-F."/>
            <person name="Hugo C."/>
            <person name="Kampfer P."/>
            <person name="Newman J.D."/>
            <person name="McQuiston J.R."/>
        </authorList>
    </citation>
    <scope>NUCLEOTIDE SEQUENCE [LARGE SCALE GENOMIC DNA]</scope>
    <source>
        <strain evidence="5">G0081</strain>
    </source>
</reference>
<dbReference type="EMBL" id="CP034159">
    <property type="protein sequence ID" value="AZI33859.1"/>
    <property type="molecule type" value="Genomic_DNA"/>
</dbReference>
<dbReference type="Pfam" id="PF11827">
    <property type="entry name" value="DUF3347"/>
    <property type="match status" value="1"/>
</dbReference>